<dbReference type="PANTHER" id="PTHR42724">
    <property type="entry name" value="TETRAACYLDISACCHARIDE 4'-KINASE"/>
    <property type="match status" value="1"/>
</dbReference>
<dbReference type="GO" id="GO:0009029">
    <property type="term" value="F:lipid-A 4'-kinase activity"/>
    <property type="evidence" value="ECO:0007669"/>
    <property type="project" value="UniProtKB-UniRule"/>
</dbReference>
<keyword evidence="9 13" id="KW-0418">Kinase</keyword>
<feature type="binding site" evidence="13">
    <location>
        <begin position="58"/>
        <end position="65"/>
    </location>
    <ligand>
        <name>ATP</name>
        <dbReference type="ChEBI" id="CHEBI:30616"/>
    </ligand>
</feature>
<dbReference type="GO" id="GO:0005886">
    <property type="term" value="C:plasma membrane"/>
    <property type="evidence" value="ECO:0007669"/>
    <property type="project" value="TreeGrafter"/>
</dbReference>
<dbReference type="HAMAP" id="MF_00409">
    <property type="entry name" value="LpxK"/>
    <property type="match status" value="1"/>
</dbReference>
<comment type="caution">
    <text evidence="14">The sequence shown here is derived from an EMBL/GenBank/DDBJ whole genome shotgun (WGS) entry which is preliminary data.</text>
</comment>
<evidence type="ECO:0000256" key="1">
    <source>
        <dbReference type="ARBA" id="ARBA00002274"/>
    </source>
</evidence>
<keyword evidence="6 13" id="KW-0441">Lipid A biosynthesis</keyword>
<evidence type="ECO:0000256" key="2">
    <source>
        <dbReference type="ARBA" id="ARBA00004870"/>
    </source>
</evidence>
<evidence type="ECO:0000256" key="5">
    <source>
        <dbReference type="ARBA" id="ARBA00022516"/>
    </source>
</evidence>
<name>A0A8J7VRI5_9GAMM</name>
<dbReference type="GO" id="GO:0009244">
    <property type="term" value="P:lipopolysaccharide core region biosynthetic process"/>
    <property type="evidence" value="ECO:0007669"/>
    <property type="project" value="TreeGrafter"/>
</dbReference>
<dbReference type="EC" id="2.7.1.130" evidence="3 13"/>
<dbReference type="Pfam" id="PF02606">
    <property type="entry name" value="LpxK"/>
    <property type="match status" value="1"/>
</dbReference>
<dbReference type="RefSeq" id="WP_211925555.1">
    <property type="nucleotide sequence ID" value="NZ_JAGQFT020000001.1"/>
</dbReference>
<protein>
    <recommendedName>
        <fullName evidence="4 13">Tetraacyldisaccharide 4'-kinase</fullName>
        <ecNumber evidence="3 13">2.7.1.130</ecNumber>
    </recommendedName>
    <alternativeName>
        <fullName evidence="12 13">Lipid A 4'-kinase</fullName>
    </alternativeName>
</protein>
<evidence type="ECO:0000313" key="14">
    <source>
        <dbReference type="EMBL" id="MBR0561589.1"/>
    </source>
</evidence>
<evidence type="ECO:0000256" key="7">
    <source>
        <dbReference type="ARBA" id="ARBA00022679"/>
    </source>
</evidence>
<evidence type="ECO:0000256" key="6">
    <source>
        <dbReference type="ARBA" id="ARBA00022556"/>
    </source>
</evidence>
<keyword evidence="5 13" id="KW-0444">Lipid biosynthesis</keyword>
<reference evidence="14" key="2">
    <citation type="submission" date="2021-04" db="EMBL/GenBank/DDBJ databases">
        <authorList>
            <person name="Karlyshev A.V."/>
        </authorList>
    </citation>
    <scope>NUCLEOTIDE SEQUENCE</scope>
    <source>
        <strain evidence="14">LMG 29479</strain>
    </source>
</reference>
<keyword evidence="8 13" id="KW-0547">Nucleotide-binding</keyword>
<dbReference type="EMBL" id="JAGQFT020000001">
    <property type="protein sequence ID" value="MBS7455815.1"/>
    <property type="molecule type" value="Genomic_DNA"/>
</dbReference>
<gene>
    <name evidence="13" type="primary">lpxK</name>
    <name evidence="15" type="ORF">KB893_001550</name>
    <name evidence="14" type="ORF">KB893_03505</name>
</gene>
<evidence type="ECO:0000256" key="13">
    <source>
        <dbReference type="HAMAP-Rule" id="MF_00409"/>
    </source>
</evidence>
<evidence type="ECO:0000256" key="3">
    <source>
        <dbReference type="ARBA" id="ARBA00012071"/>
    </source>
</evidence>
<dbReference type="SUPFAM" id="SSF52540">
    <property type="entry name" value="P-loop containing nucleoside triphosphate hydrolases"/>
    <property type="match status" value="1"/>
</dbReference>
<keyword evidence="11 13" id="KW-0443">Lipid metabolism</keyword>
<dbReference type="AlphaFoldDB" id="A0A8J7VRI5"/>
<evidence type="ECO:0000256" key="10">
    <source>
        <dbReference type="ARBA" id="ARBA00022840"/>
    </source>
</evidence>
<keyword evidence="16" id="KW-1185">Reference proteome</keyword>
<comment type="pathway">
    <text evidence="2 13">Glycolipid biosynthesis; lipid IV(A) biosynthesis; lipid IV(A) from (3R)-3-hydroxytetradecanoyl-[acyl-carrier-protein] and UDP-N-acetyl-alpha-D-glucosamine: step 6/6.</text>
</comment>
<evidence type="ECO:0000313" key="15">
    <source>
        <dbReference type="EMBL" id="MBS7455815.1"/>
    </source>
</evidence>
<dbReference type="NCBIfam" id="TIGR00682">
    <property type="entry name" value="lpxK"/>
    <property type="match status" value="1"/>
</dbReference>
<dbReference type="GO" id="GO:0009245">
    <property type="term" value="P:lipid A biosynthetic process"/>
    <property type="evidence" value="ECO:0007669"/>
    <property type="project" value="UniProtKB-UniRule"/>
</dbReference>
<dbReference type="GO" id="GO:0005524">
    <property type="term" value="F:ATP binding"/>
    <property type="evidence" value="ECO:0007669"/>
    <property type="project" value="UniProtKB-UniRule"/>
</dbReference>
<dbReference type="UniPathway" id="UPA00359">
    <property type="reaction ID" value="UER00482"/>
</dbReference>
<organism evidence="14">
    <name type="scientific">Coralloluteibacterium stylophorae</name>
    <dbReference type="NCBI Taxonomy" id="1776034"/>
    <lineage>
        <taxon>Bacteria</taxon>
        <taxon>Pseudomonadati</taxon>
        <taxon>Pseudomonadota</taxon>
        <taxon>Gammaproteobacteria</taxon>
        <taxon>Lysobacterales</taxon>
        <taxon>Lysobacteraceae</taxon>
        <taxon>Coralloluteibacterium</taxon>
    </lineage>
</organism>
<comment type="catalytic activity">
    <reaction evidence="13">
        <text>a lipid A disaccharide + ATP = a lipid IVA + ADP + H(+)</text>
        <dbReference type="Rhea" id="RHEA:67840"/>
        <dbReference type="ChEBI" id="CHEBI:15378"/>
        <dbReference type="ChEBI" id="CHEBI:30616"/>
        <dbReference type="ChEBI" id="CHEBI:176343"/>
        <dbReference type="ChEBI" id="CHEBI:176425"/>
        <dbReference type="ChEBI" id="CHEBI:456216"/>
        <dbReference type="EC" id="2.7.1.130"/>
    </reaction>
</comment>
<keyword evidence="10 13" id="KW-0067">ATP-binding</keyword>
<keyword evidence="7 13" id="KW-0808">Transferase</keyword>
<evidence type="ECO:0000256" key="12">
    <source>
        <dbReference type="ARBA" id="ARBA00029757"/>
    </source>
</evidence>
<accession>A0A8J7VRI5</accession>
<sequence>MSRPLQSVWYGDTPPNAALRAVAGLYAGATGLRRWAYRHDWIRRQRVPVPVIVVGNLVAGGAGKTPLVIALVEWLRSRGRNPGVVSRGYGRKGAGALTVAADTPAAEAGDEPLLIARRTGAPVRVDADRFAGAQALVAAGCDILVADDGLQHYRLGRDLEIEVIDGARRYGNGRLLPAGPLREPLERAAACDFHVVNGEEAGAGEWPMRLELAGAQPLAAGMARPLSHFAGRRVHAVAGIGNPRRFFLALERAGITPLPHAFPDHHAFVREDFAFAEALPVLMTEKDAVKCAGFGLADLWAVPVAARLQKGFWDALATRLAVIEEDRQA</sequence>
<dbReference type="PANTHER" id="PTHR42724:SF1">
    <property type="entry name" value="TETRAACYLDISACCHARIDE 4'-KINASE, MITOCHONDRIAL-RELATED"/>
    <property type="match status" value="1"/>
</dbReference>
<comment type="similarity">
    <text evidence="13">Belongs to the LpxK family.</text>
</comment>
<dbReference type="Proteomes" id="UP000675747">
    <property type="component" value="Unassembled WGS sequence"/>
</dbReference>
<dbReference type="InterPro" id="IPR003758">
    <property type="entry name" value="LpxK"/>
</dbReference>
<comment type="function">
    <text evidence="1 13">Transfers the gamma-phosphate of ATP to the 4'-position of a tetraacyldisaccharide 1-phosphate intermediate (termed DS-1-P) to form tetraacyldisaccharide 1,4'-bis-phosphate (lipid IVA).</text>
</comment>
<evidence type="ECO:0000256" key="9">
    <source>
        <dbReference type="ARBA" id="ARBA00022777"/>
    </source>
</evidence>
<dbReference type="EMBL" id="JAGQFT010000014">
    <property type="protein sequence ID" value="MBR0561589.1"/>
    <property type="molecule type" value="Genomic_DNA"/>
</dbReference>
<evidence type="ECO:0000256" key="4">
    <source>
        <dbReference type="ARBA" id="ARBA00016436"/>
    </source>
</evidence>
<reference evidence="15 16" key="1">
    <citation type="journal article" date="2021" name="Microbiol. Resour. Announc.">
        <title>Draft Genome Sequence of Coralloluteibacterium stylophorae LMG 29479T.</title>
        <authorList>
            <person name="Karlyshev A.V."/>
            <person name="Kudryashova E.B."/>
            <person name="Ariskina E.V."/>
            <person name="Conroy A.P."/>
            <person name="Abidueva E.Y."/>
        </authorList>
    </citation>
    <scope>NUCLEOTIDE SEQUENCE [LARGE SCALE GENOMIC DNA]</scope>
    <source>
        <strain evidence="15 16">LMG 29479</strain>
    </source>
</reference>
<evidence type="ECO:0000256" key="11">
    <source>
        <dbReference type="ARBA" id="ARBA00023098"/>
    </source>
</evidence>
<proteinExistence type="inferred from homology"/>
<evidence type="ECO:0000256" key="8">
    <source>
        <dbReference type="ARBA" id="ARBA00022741"/>
    </source>
</evidence>
<evidence type="ECO:0000313" key="16">
    <source>
        <dbReference type="Proteomes" id="UP000675747"/>
    </source>
</evidence>
<dbReference type="InterPro" id="IPR027417">
    <property type="entry name" value="P-loop_NTPase"/>
</dbReference>